<dbReference type="KEGG" id="axl:AXY_22060"/>
<feature type="compositionally biased region" description="Gly residues" evidence="1">
    <location>
        <begin position="546"/>
        <end position="568"/>
    </location>
</feature>
<keyword evidence="2" id="KW-0812">Transmembrane</keyword>
<evidence type="ECO:0000313" key="5">
    <source>
        <dbReference type="Proteomes" id="UP000006294"/>
    </source>
</evidence>
<dbReference type="RefSeq" id="WP_015010921.1">
    <property type="nucleotide sequence ID" value="NC_018704.1"/>
</dbReference>
<dbReference type="InterPro" id="IPR018702">
    <property type="entry name" value="DUF2207"/>
</dbReference>
<keyword evidence="2" id="KW-0472">Membrane</keyword>
<reference evidence="4 5" key="1">
    <citation type="submission" date="2011-01" db="EMBL/GenBank/DDBJ databases">
        <title>Whole genome sequence of Amphibacillus xylinus NBRC 15112.</title>
        <authorList>
            <person name="Nakazawa H."/>
            <person name="Katano Y."/>
            <person name="Nakamura S."/>
            <person name="Sasagawa M."/>
            <person name="Fukada J."/>
            <person name="Arai T."/>
            <person name="Sasakura N."/>
            <person name="Mochizuki D."/>
            <person name="Hosoyama A."/>
            <person name="Harada K."/>
            <person name="Horikawa H."/>
            <person name="Kato Y."/>
            <person name="Harada T."/>
            <person name="Sasaki K."/>
            <person name="Sekiguchi M."/>
            <person name="Hodoyama M."/>
            <person name="Nishiko R."/>
            <person name="Narita H."/>
            <person name="Hanamaki A."/>
            <person name="Hata C."/>
            <person name="Konno Y."/>
            <person name="Niimura Y."/>
            <person name="Yamazaki S."/>
            <person name="Fujita N."/>
        </authorList>
    </citation>
    <scope>NUCLEOTIDE SEQUENCE [LARGE SCALE GENOMIC DNA]</scope>
    <source>
        <strain evidence="5">ATCC 51415 / DSM 6626 / JCM 7361 / LMG 17667 / NBRC 15112 / Ep01</strain>
    </source>
</reference>
<evidence type="ECO:0000313" key="4">
    <source>
        <dbReference type="EMBL" id="BAM48338.1"/>
    </source>
</evidence>
<feature type="region of interest" description="Disordered" evidence="1">
    <location>
        <begin position="545"/>
        <end position="568"/>
    </location>
</feature>
<feature type="transmembrane region" description="Helical" evidence="2">
    <location>
        <begin position="253"/>
        <end position="276"/>
    </location>
</feature>
<dbReference type="Proteomes" id="UP000006294">
    <property type="component" value="Chromosome"/>
</dbReference>
<sequence>MYKSQIKIISVIIIALFGFILFSQDLEANSMPTLDYSIELQHDGSGIVTEKRHMHLTEGTEVYIVFEQLEGSEITDVFVSDYGESFIYQENWDINASREAKSGKYSLIPTDEGYEISWGIGEYGDHEYTVRYTISGMVRQLKDGQSMLWRLFQGRNNLPPEKFSITVTGPNYFDPELTKIWGFGYDGEIYLEDGQLVSWSNQPLTGRNHITVYMQFLDQPFQPTLSWDQTLAEQNHQALENNSYQNEDDTTDIVAVILLCSFLGLGVLIVIFASIYTAKRNKAIRAANPLITGIKRTEMNEGKVYREIPYSEGNILDVAYLLQEHGKGDMEAYFNAFLLKWLKEGYIVQLNTNEANGDKLKLKVQLLDSNTPELEQQFFDILLSAADRYGVVDISDVTRWAEKNYDKITELKASLPYESKRTLTDRGYLYNEDVYFLGNFRAEVTKSSYQGEDLYNHLIQFENYLNELLSLDRVSLQQQNINEDIIIWASLYNLVEPFVEKFQEVEPDYFVTHHFNYSNIYLLSLYSSGFSSGYDQAVTSHQTSMGSGGTTSFGGGGGSFGGGGGGVR</sequence>
<dbReference type="STRING" id="698758.AXY_22060"/>
<accession>K0J817</accession>
<dbReference type="HOGENOM" id="CLU_032539_0_0_9"/>
<dbReference type="Pfam" id="PF09972">
    <property type="entry name" value="DUF2207"/>
    <property type="match status" value="1"/>
</dbReference>
<dbReference type="OrthoDB" id="46834at2"/>
<feature type="domain" description="DUF2207" evidence="3">
    <location>
        <begin position="31"/>
        <end position="212"/>
    </location>
</feature>
<evidence type="ECO:0000256" key="2">
    <source>
        <dbReference type="SAM" id="Phobius"/>
    </source>
</evidence>
<protein>
    <recommendedName>
        <fullName evidence="3">DUF2207 domain-containing protein</fullName>
    </recommendedName>
</protein>
<proteinExistence type="predicted"/>
<evidence type="ECO:0000259" key="3">
    <source>
        <dbReference type="Pfam" id="PF09972"/>
    </source>
</evidence>
<keyword evidence="2" id="KW-1133">Transmembrane helix</keyword>
<name>K0J817_AMPXN</name>
<dbReference type="eggNOG" id="COG4907">
    <property type="taxonomic scope" value="Bacteria"/>
</dbReference>
<evidence type="ECO:0000256" key="1">
    <source>
        <dbReference type="SAM" id="MobiDB-lite"/>
    </source>
</evidence>
<organism evidence="4 5">
    <name type="scientific">Amphibacillus xylanus (strain ATCC 51415 / DSM 6626 / JCM 7361 / LMG 17667 / NBRC 15112 / Ep01)</name>
    <dbReference type="NCBI Taxonomy" id="698758"/>
    <lineage>
        <taxon>Bacteria</taxon>
        <taxon>Bacillati</taxon>
        <taxon>Bacillota</taxon>
        <taxon>Bacilli</taxon>
        <taxon>Bacillales</taxon>
        <taxon>Bacillaceae</taxon>
        <taxon>Amphibacillus</taxon>
    </lineage>
</organism>
<dbReference type="AlphaFoldDB" id="K0J817"/>
<gene>
    <name evidence="4" type="ordered locus">AXY_22060</name>
</gene>
<dbReference type="EMBL" id="AP012050">
    <property type="protein sequence ID" value="BAM48338.1"/>
    <property type="molecule type" value="Genomic_DNA"/>
</dbReference>
<keyword evidence="5" id="KW-1185">Reference proteome</keyword>